<evidence type="ECO:0000313" key="2">
    <source>
        <dbReference type="Proteomes" id="UP001211173"/>
    </source>
</evidence>
<evidence type="ECO:0000313" key="1">
    <source>
        <dbReference type="EMBL" id="MDB7932211.1"/>
    </source>
</evidence>
<organism evidence="1 2">
    <name type="scientific">Flavonifractor plautii</name>
    <name type="common">Fusobacterium plautii</name>
    <dbReference type="NCBI Taxonomy" id="292800"/>
    <lineage>
        <taxon>Bacteria</taxon>
        <taxon>Bacillati</taxon>
        <taxon>Bacillota</taxon>
        <taxon>Clostridia</taxon>
        <taxon>Eubacteriales</taxon>
        <taxon>Oscillospiraceae</taxon>
        <taxon>Flavonifractor</taxon>
    </lineage>
</organism>
<comment type="caution">
    <text evidence="1">The sequence shown here is derived from an EMBL/GenBank/DDBJ whole genome shotgun (WGS) entry which is preliminary data.</text>
</comment>
<sequence>METIHTGAAAITFPTTPEAFIAYQEQLAGRKLAEHEREVTAAWVEVFNHAHTKGLCRDSGALDDSLSALDELAGQQEAGSAVHRFLRTAHLWIFVAWKQGAERSISK</sequence>
<dbReference type="RefSeq" id="WP_054339116.1">
    <property type="nucleotide sequence ID" value="NZ_JACLYV010000030.1"/>
</dbReference>
<reference evidence="1" key="1">
    <citation type="submission" date="2023-01" db="EMBL/GenBank/DDBJ databases">
        <title>Human gut microbiome strain richness.</title>
        <authorList>
            <person name="Chen-Liaw A."/>
        </authorList>
    </citation>
    <scope>NUCLEOTIDE SEQUENCE</scope>
    <source>
        <strain evidence="1">1001287st1_F4_1001285I_161205</strain>
    </source>
</reference>
<proteinExistence type="predicted"/>
<accession>A0AAW6CCF6</accession>
<gene>
    <name evidence="1" type="ORF">PNE06_03890</name>
</gene>
<protein>
    <submittedName>
        <fullName evidence="1">Uncharacterized protein</fullName>
    </submittedName>
</protein>
<dbReference type="AlphaFoldDB" id="A0AAW6CCF6"/>
<name>A0AAW6CCF6_FLAPL</name>
<dbReference type="Proteomes" id="UP001211173">
    <property type="component" value="Unassembled WGS sequence"/>
</dbReference>
<dbReference type="EMBL" id="JAQLWV010000004">
    <property type="protein sequence ID" value="MDB7932211.1"/>
    <property type="molecule type" value="Genomic_DNA"/>
</dbReference>